<dbReference type="InterPro" id="IPR002525">
    <property type="entry name" value="Transp_IS110-like_N"/>
</dbReference>
<keyword evidence="5" id="KW-1185">Reference proteome</keyword>
<feature type="coiled-coil region" evidence="1">
    <location>
        <begin position="179"/>
        <end position="206"/>
    </location>
</feature>
<name>A0A1I7KN18_9GAMM</name>
<dbReference type="EMBL" id="FPBJ01000083">
    <property type="protein sequence ID" value="SFU98786.1"/>
    <property type="molecule type" value="Genomic_DNA"/>
</dbReference>
<feature type="domain" description="Transposase IS110-like N-terminal" evidence="2">
    <location>
        <begin position="6"/>
        <end position="144"/>
    </location>
</feature>
<evidence type="ECO:0000313" key="4">
    <source>
        <dbReference type="EMBL" id="SFU98786.1"/>
    </source>
</evidence>
<dbReference type="PANTHER" id="PTHR33055">
    <property type="entry name" value="TRANSPOSASE FOR INSERTION SEQUENCE ELEMENT IS1111A"/>
    <property type="match status" value="1"/>
</dbReference>
<evidence type="ECO:0000259" key="2">
    <source>
        <dbReference type="Pfam" id="PF01548"/>
    </source>
</evidence>
<gene>
    <name evidence="4" type="ORF">SAMN05421784_1831</name>
</gene>
<protein>
    <submittedName>
        <fullName evidence="4">Transposase</fullName>
    </submittedName>
</protein>
<dbReference type="AlphaFoldDB" id="A0A1I7KN18"/>
<dbReference type="PANTHER" id="PTHR33055:SF3">
    <property type="entry name" value="PUTATIVE TRANSPOSASE FOR IS117-RELATED"/>
    <property type="match status" value="1"/>
</dbReference>
<dbReference type="NCBIfam" id="NF033542">
    <property type="entry name" value="transpos_IS110"/>
    <property type="match status" value="1"/>
</dbReference>
<dbReference type="GO" id="GO:0003677">
    <property type="term" value="F:DNA binding"/>
    <property type="evidence" value="ECO:0007669"/>
    <property type="project" value="InterPro"/>
</dbReference>
<dbReference type="RefSeq" id="WP_092554450.1">
    <property type="nucleotide sequence ID" value="NZ_CAWRBG010000004.1"/>
</dbReference>
<sequence length="339" mass="38685">MKFTPVGVDIAKHLMQIHFVDEYTGELIDKQLKRNDFLTFFSNREPCLIGMEACGGAHYWARELRKLGHEVRLLKARFVRAFRMGNKNDVQDARAIWLAVQQPGKSVAIKNEEQQAILSLHRMRYQLVKFRTAQINSLHGLLLEFGETVHKGRTSLDKAMPEVLERLKEKLAPFLLNLLEKQYHRLNEIDEQIEQVEKQLTTWAKQNADCQRIMKIPGVGVLIATAAIATMGDPRAFRSGREFSAYLGLVPKQTGTGGRVKLLGISKRGDTYLRTLFIHGARAATLLTKTPLPWVTELKKRRPVCVVIVGMANKLARTVWALVAHQQEYQKDYVSVRPY</sequence>
<dbReference type="STRING" id="351659.SAMN05421784_1831"/>
<dbReference type="GO" id="GO:0004803">
    <property type="term" value="F:transposase activity"/>
    <property type="evidence" value="ECO:0007669"/>
    <property type="project" value="InterPro"/>
</dbReference>
<reference evidence="5" key="1">
    <citation type="submission" date="2016-10" db="EMBL/GenBank/DDBJ databases">
        <authorList>
            <person name="Varghese N."/>
            <person name="Submissions S."/>
        </authorList>
    </citation>
    <scope>NUCLEOTIDE SEQUENCE [LARGE SCALE GENOMIC DNA]</scope>
    <source>
        <strain evidence="5">DSM 18168</strain>
    </source>
</reference>
<feature type="domain" description="Transposase IS116/IS110/IS902 C-terminal" evidence="3">
    <location>
        <begin position="210"/>
        <end position="285"/>
    </location>
</feature>
<proteinExistence type="predicted"/>
<keyword evidence="1" id="KW-0175">Coiled coil</keyword>
<evidence type="ECO:0000313" key="5">
    <source>
        <dbReference type="Proteomes" id="UP000242496"/>
    </source>
</evidence>
<evidence type="ECO:0000259" key="3">
    <source>
        <dbReference type="Pfam" id="PF02371"/>
    </source>
</evidence>
<dbReference type="Pfam" id="PF02371">
    <property type="entry name" value="Transposase_20"/>
    <property type="match status" value="1"/>
</dbReference>
<organism evidence="4 5">
    <name type="scientific">Xenorhabdus koppenhoeferi</name>
    <dbReference type="NCBI Taxonomy" id="351659"/>
    <lineage>
        <taxon>Bacteria</taxon>
        <taxon>Pseudomonadati</taxon>
        <taxon>Pseudomonadota</taxon>
        <taxon>Gammaproteobacteria</taxon>
        <taxon>Enterobacterales</taxon>
        <taxon>Morganellaceae</taxon>
        <taxon>Xenorhabdus</taxon>
    </lineage>
</organism>
<dbReference type="Proteomes" id="UP000242496">
    <property type="component" value="Unassembled WGS sequence"/>
</dbReference>
<dbReference type="Pfam" id="PF01548">
    <property type="entry name" value="DEDD_Tnp_IS110"/>
    <property type="match status" value="1"/>
</dbReference>
<accession>A0A1I7KN18</accession>
<dbReference type="InterPro" id="IPR047650">
    <property type="entry name" value="Transpos_IS110"/>
</dbReference>
<dbReference type="OrthoDB" id="5289737at2"/>
<evidence type="ECO:0000256" key="1">
    <source>
        <dbReference type="SAM" id="Coils"/>
    </source>
</evidence>
<dbReference type="GO" id="GO:0006313">
    <property type="term" value="P:DNA transposition"/>
    <property type="evidence" value="ECO:0007669"/>
    <property type="project" value="InterPro"/>
</dbReference>
<dbReference type="InterPro" id="IPR003346">
    <property type="entry name" value="Transposase_20"/>
</dbReference>